<gene>
    <name evidence="7" type="ORF">AKN88_11425</name>
</gene>
<keyword evidence="5" id="KW-0720">Serine protease</keyword>
<keyword evidence="2" id="KW-0963">Cytoplasm</keyword>
<comment type="similarity">
    <text evidence="1 6">Belongs to the peptidase S14 family.</text>
</comment>
<protein>
    <recommendedName>
        <fullName evidence="6">ATP-dependent Clp protease proteolytic subunit</fullName>
    </recommendedName>
</protein>
<dbReference type="NCBIfam" id="NF045542">
    <property type="entry name" value="Clp_rel_HeadMat"/>
    <property type="match status" value="1"/>
</dbReference>
<keyword evidence="8" id="KW-1185">Reference proteome</keyword>
<dbReference type="AlphaFoldDB" id="A0A0K1XH12"/>
<dbReference type="Proteomes" id="UP000063953">
    <property type="component" value="Chromosome"/>
</dbReference>
<dbReference type="GO" id="GO:0051117">
    <property type="term" value="F:ATPase binding"/>
    <property type="evidence" value="ECO:0007669"/>
    <property type="project" value="TreeGrafter"/>
</dbReference>
<name>A0A0K1XH12_9GAMM</name>
<dbReference type="PANTHER" id="PTHR10381">
    <property type="entry name" value="ATP-DEPENDENT CLP PROTEASE PROTEOLYTIC SUBUNIT"/>
    <property type="match status" value="1"/>
</dbReference>
<evidence type="ECO:0000313" key="7">
    <source>
        <dbReference type="EMBL" id="AKX60468.1"/>
    </source>
</evidence>
<dbReference type="GeneID" id="93983005"/>
<dbReference type="GO" id="GO:0009368">
    <property type="term" value="C:endopeptidase Clp complex"/>
    <property type="evidence" value="ECO:0007669"/>
    <property type="project" value="TreeGrafter"/>
</dbReference>
<organism evidence="7 8">
    <name type="scientific">Thiopseudomonas alkaliphila</name>
    <dbReference type="NCBI Taxonomy" id="1697053"/>
    <lineage>
        <taxon>Bacteria</taxon>
        <taxon>Pseudomonadati</taxon>
        <taxon>Pseudomonadota</taxon>
        <taxon>Gammaproteobacteria</taxon>
        <taxon>Pseudomonadales</taxon>
        <taxon>Pseudomonadaceae</taxon>
        <taxon>Thiopseudomonas</taxon>
    </lineage>
</organism>
<dbReference type="GO" id="GO:0006515">
    <property type="term" value="P:protein quality control for misfolded or incompletely synthesized proteins"/>
    <property type="evidence" value="ECO:0007669"/>
    <property type="project" value="TreeGrafter"/>
</dbReference>
<dbReference type="PRINTS" id="PR00127">
    <property type="entry name" value="CLPPROTEASEP"/>
</dbReference>
<dbReference type="RefSeq" id="WP_053101791.1">
    <property type="nucleotide sequence ID" value="NZ_CP012358.1"/>
</dbReference>
<dbReference type="CDD" id="cd07016">
    <property type="entry name" value="S14_ClpP_1"/>
    <property type="match status" value="1"/>
</dbReference>
<dbReference type="KEGG" id="pbb:AKN87_01815"/>
<evidence type="ECO:0000256" key="6">
    <source>
        <dbReference type="RuleBase" id="RU003567"/>
    </source>
</evidence>
<dbReference type="Gene3D" id="3.90.226.10">
    <property type="entry name" value="2-enoyl-CoA Hydratase, Chain A, domain 1"/>
    <property type="match status" value="1"/>
</dbReference>
<dbReference type="EMBL" id="CP012365">
    <property type="protein sequence ID" value="AKX60468.1"/>
    <property type="molecule type" value="Genomic_DNA"/>
</dbReference>
<dbReference type="STRING" id="1697053.AKN87_01815"/>
<accession>A0A0K1XH12</accession>
<dbReference type="GO" id="GO:0004252">
    <property type="term" value="F:serine-type endopeptidase activity"/>
    <property type="evidence" value="ECO:0007669"/>
    <property type="project" value="InterPro"/>
</dbReference>
<reference evidence="7 8" key="1">
    <citation type="journal article" date="2015" name="Genome Announc.">
        <title>Genome Sequences of Oblitimonas alkaliphila gen. nov. sp. nov. (Proposed), a Novel Bacterium of the Pseudomonadaceae Family.</title>
        <authorList>
            <person name="Lauer A.C."/>
            <person name="Nicholson A.C."/>
            <person name="Humrighouse B.W."/>
            <person name="Emery B."/>
            <person name="Drobish A."/>
            <person name="Juieng P."/>
            <person name="Loparev V."/>
            <person name="McQuiston J.R."/>
        </authorList>
    </citation>
    <scope>NUCLEOTIDE SEQUENCE [LARGE SCALE GENOMIC DNA]</scope>
    <source>
        <strain evidence="7 8">E5571</strain>
    </source>
</reference>
<proteinExistence type="inferred from homology"/>
<dbReference type="GO" id="GO:0004176">
    <property type="term" value="F:ATP-dependent peptidase activity"/>
    <property type="evidence" value="ECO:0007669"/>
    <property type="project" value="InterPro"/>
</dbReference>
<evidence type="ECO:0000256" key="3">
    <source>
        <dbReference type="ARBA" id="ARBA00022670"/>
    </source>
</evidence>
<sequence>MPKFELNPKALAAWNPHIKVAAEQSVNTITMFGVVGDSYDYWGETNKGITLARVDAALRSIGDNEVVVYINSPGGDMFEGIAIYNRLREHSQKVTIKVIGLAASAASIIAMAGAERLIAKSAFLMIHNCWSNFVGNRNDLRDIADQLEEFDISMRDVYIDVSGMSESEVTDLMDKESYLSGSSAVQKSLMTGVLQAEEIATDTAPASQAQAFQNINAALAEGGVPYNQRLKMLAAIKDNFWGQESEISLHPTTKQKSSNAAAELFMSFSDGLKSLAF</sequence>
<evidence type="ECO:0000313" key="8">
    <source>
        <dbReference type="Proteomes" id="UP000063953"/>
    </source>
</evidence>
<dbReference type="SUPFAM" id="SSF52096">
    <property type="entry name" value="ClpP/crotonase"/>
    <property type="match status" value="1"/>
</dbReference>
<dbReference type="InterPro" id="IPR029045">
    <property type="entry name" value="ClpP/crotonase-like_dom_sf"/>
</dbReference>
<evidence type="ECO:0000256" key="2">
    <source>
        <dbReference type="ARBA" id="ARBA00022490"/>
    </source>
</evidence>
<dbReference type="PATRIC" id="fig|1697053.3.peg.374"/>
<dbReference type="Pfam" id="PF00574">
    <property type="entry name" value="CLP_protease"/>
    <property type="match status" value="1"/>
</dbReference>
<evidence type="ECO:0000256" key="5">
    <source>
        <dbReference type="ARBA" id="ARBA00022825"/>
    </source>
</evidence>
<dbReference type="InterPro" id="IPR001907">
    <property type="entry name" value="ClpP"/>
</dbReference>
<dbReference type="PANTHER" id="PTHR10381:SF70">
    <property type="entry name" value="ATP-DEPENDENT CLP PROTEASE PROTEOLYTIC SUBUNIT"/>
    <property type="match status" value="1"/>
</dbReference>
<keyword evidence="3" id="KW-0645">Protease</keyword>
<keyword evidence="4" id="KW-0378">Hydrolase</keyword>
<evidence type="ECO:0000256" key="1">
    <source>
        <dbReference type="ARBA" id="ARBA00007039"/>
    </source>
</evidence>
<evidence type="ECO:0000256" key="4">
    <source>
        <dbReference type="ARBA" id="ARBA00022801"/>
    </source>
</evidence>
<dbReference type="InterPro" id="IPR023562">
    <property type="entry name" value="ClpP/TepA"/>
</dbReference>